<dbReference type="Pfam" id="PF00400">
    <property type="entry name" value="WD40"/>
    <property type="match status" value="3"/>
</dbReference>
<dbReference type="AlphaFoldDB" id="A0A8S1QLA6"/>
<dbReference type="OrthoDB" id="310609at2759"/>
<sequence length="533" mass="63239">MLINLMQQISDIQCHEHLEKIQFLDLRQKILKGERAKCCKCQLFNPTYIEQALQEWMKKKQNEIQLLENEYQGYLIPLKIFQEQMTQIKKQFIQNIEHLINQTNQLINGINYDKNNKIKTLQNYDEKVTLSILQEMAQLISESSSILKRSKSDMELYQKLKQLNDLAKQIRTEQEKSVVNIMKQQQQFREKIVNFKELYLKNTQKFRFKEIKNINNVKQYEVCRVITFNRDDTIMLAGCNFNIKVWNFNNGRIKEDQTLIGHVDDVISLTFSLNQNLFVSGGSWKDKKIIIWIKSIDKWKISQILDSHQGFVPQLLLNQNDSELISCSQDKKIIIWNYQTIDNLWKLKQELTNHKDIIYGISLSSTENCLISCSQDQSVIVWKKRNNIWEQFQQIKHNYYAFRISFLDDDSFIFQLNIEGFLRLYQQKQDGEFQENIEMRMYVQDLEDPWLLFPSVYNIEKKILIQKQNKFVNIFINQGNGMLIKGDTIQCQSHQNNGGLSKNGRFVVIWDSSPIMEGDGVIKIFEILYQNIV</sequence>
<gene>
    <name evidence="2" type="ORF">PSON_ATCC_30995.1.T1110015</name>
</gene>
<dbReference type="GO" id="GO:0097361">
    <property type="term" value="C:cytosolic [4Fe-4S] assembly targeting complex"/>
    <property type="evidence" value="ECO:0007669"/>
    <property type="project" value="TreeGrafter"/>
</dbReference>
<dbReference type="InterPro" id="IPR001680">
    <property type="entry name" value="WD40_rpt"/>
</dbReference>
<evidence type="ECO:0008006" key="4">
    <source>
        <dbReference type="Google" id="ProtNLM"/>
    </source>
</evidence>
<feature type="repeat" description="WD" evidence="1">
    <location>
        <begin position="305"/>
        <end position="340"/>
    </location>
</feature>
<dbReference type="Proteomes" id="UP000692954">
    <property type="component" value="Unassembled WGS sequence"/>
</dbReference>
<dbReference type="SMART" id="SM00320">
    <property type="entry name" value="WD40"/>
    <property type="match status" value="4"/>
</dbReference>
<evidence type="ECO:0000256" key="1">
    <source>
        <dbReference type="PROSITE-ProRule" id="PRU00221"/>
    </source>
</evidence>
<evidence type="ECO:0000313" key="2">
    <source>
        <dbReference type="EMBL" id="CAD8116419.1"/>
    </source>
</evidence>
<comment type="caution">
    <text evidence="2">The sequence shown here is derived from an EMBL/GenBank/DDBJ whole genome shotgun (WGS) entry which is preliminary data.</text>
</comment>
<dbReference type="PROSITE" id="PS50082">
    <property type="entry name" value="WD_REPEATS_2"/>
    <property type="match status" value="2"/>
</dbReference>
<reference evidence="2" key="1">
    <citation type="submission" date="2021-01" db="EMBL/GenBank/DDBJ databases">
        <authorList>
            <consortium name="Genoscope - CEA"/>
            <person name="William W."/>
        </authorList>
    </citation>
    <scope>NUCLEOTIDE SEQUENCE</scope>
</reference>
<protein>
    <recommendedName>
        <fullName evidence="4">WD40-repeat-containing domain</fullName>
    </recommendedName>
</protein>
<organism evidence="2 3">
    <name type="scientific">Paramecium sonneborni</name>
    <dbReference type="NCBI Taxonomy" id="65129"/>
    <lineage>
        <taxon>Eukaryota</taxon>
        <taxon>Sar</taxon>
        <taxon>Alveolata</taxon>
        <taxon>Ciliophora</taxon>
        <taxon>Intramacronucleata</taxon>
        <taxon>Oligohymenophorea</taxon>
        <taxon>Peniculida</taxon>
        <taxon>Parameciidae</taxon>
        <taxon>Paramecium</taxon>
    </lineage>
</organism>
<dbReference type="PANTHER" id="PTHR19920:SF0">
    <property type="entry name" value="CYTOSOLIC IRON-SULFUR PROTEIN ASSEMBLY PROTEIN CIAO1-RELATED"/>
    <property type="match status" value="1"/>
</dbReference>
<name>A0A8S1QLA6_9CILI</name>
<dbReference type="EMBL" id="CAJJDN010000111">
    <property type="protein sequence ID" value="CAD8116419.1"/>
    <property type="molecule type" value="Genomic_DNA"/>
</dbReference>
<evidence type="ECO:0000313" key="3">
    <source>
        <dbReference type="Proteomes" id="UP000692954"/>
    </source>
</evidence>
<accession>A0A8S1QLA6</accession>
<feature type="repeat" description="WD" evidence="1">
    <location>
        <begin position="351"/>
        <end position="383"/>
    </location>
</feature>
<keyword evidence="1" id="KW-0853">WD repeat</keyword>
<dbReference type="PANTHER" id="PTHR19920">
    <property type="entry name" value="WD40 PROTEIN CIAO1"/>
    <property type="match status" value="1"/>
</dbReference>
<proteinExistence type="predicted"/>
<dbReference type="PROSITE" id="PS50294">
    <property type="entry name" value="WD_REPEATS_REGION"/>
    <property type="match status" value="2"/>
</dbReference>
<dbReference type="GO" id="GO:0016226">
    <property type="term" value="P:iron-sulfur cluster assembly"/>
    <property type="evidence" value="ECO:0007669"/>
    <property type="project" value="TreeGrafter"/>
</dbReference>
<keyword evidence="3" id="KW-1185">Reference proteome</keyword>